<dbReference type="InterPro" id="IPR001387">
    <property type="entry name" value="Cro/C1-type_HTH"/>
</dbReference>
<dbReference type="InterPro" id="IPR010982">
    <property type="entry name" value="Lambda_DNA-bd_dom_sf"/>
</dbReference>
<feature type="domain" description="HTH cro/C1-type" evidence="1">
    <location>
        <begin position="14"/>
        <end position="68"/>
    </location>
</feature>
<reference evidence="3" key="1">
    <citation type="journal article" date="2017" name="Sci. Rep.">
        <title>Determination of the Genome and Primary Transcriptome of Syngas Fermenting Eubacterium limosum ATCC 8486.</title>
        <authorList>
            <person name="Song Y."/>
            <person name="Shin J."/>
            <person name="Jeong Y."/>
            <person name="Jin S."/>
            <person name="Lee J.K."/>
            <person name="Kim D.R."/>
            <person name="Kim S.C."/>
            <person name="Cho S."/>
            <person name="Cho B.K."/>
        </authorList>
    </citation>
    <scope>NUCLEOTIDE SEQUENCE [LARGE SCALE GENOMIC DNA]</scope>
    <source>
        <strain evidence="3">ATCC 8486</strain>
    </source>
</reference>
<accession>A0AAC9QUY0</accession>
<dbReference type="GO" id="GO:0003677">
    <property type="term" value="F:DNA binding"/>
    <property type="evidence" value="ECO:0007669"/>
    <property type="project" value="InterPro"/>
</dbReference>
<dbReference type="Proteomes" id="UP000192391">
    <property type="component" value="Chromosome"/>
</dbReference>
<dbReference type="SMART" id="SM00530">
    <property type="entry name" value="HTH_XRE"/>
    <property type="match status" value="1"/>
</dbReference>
<evidence type="ECO:0000313" key="3">
    <source>
        <dbReference type="Proteomes" id="UP000192391"/>
    </source>
</evidence>
<evidence type="ECO:0000259" key="1">
    <source>
        <dbReference type="PROSITE" id="PS50943"/>
    </source>
</evidence>
<evidence type="ECO:0000313" key="2">
    <source>
        <dbReference type="EMBL" id="ARD66068.1"/>
    </source>
</evidence>
<dbReference type="Pfam" id="PF01381">
    <property type="entry name" value="HTH_3"/>
    <property type="match status" value="1"/>
</dbReference>
<sequence>MNIENLNQPVAKNVARIINDKGLKQKAVAERLNLPAQTFSDMLNGRRIIKVSDTLQISKVLGVEPQELFKTQNPSPKEATQK</sequence>
<dbReference type="SUPFAM" id="SSF47413">
    <property type="entry name" value="lambda repressor-like DNA-binding domains"/>
    <property type="match status" value="1"/>
</dbReference>
<proteinExistence type="predicted"/>
<dbReference type="CDD" id="cd00093">
    <property type="entry name" value="HTH_XRE"/>
    <property type="match status" value="1"/>
</dbReference>
<organism evidence="2 3">
    <name type="scientific">Eubacterium limosum</name>
    <dbReference type="NCBI Taxonomy" id="1736"/>
    <lineage>
        <taxon>Bacteria</taxon>
        <taxon>Bacillati</taxon>
        <taxon>Bacillota</taxon>
        <taxon>Clostridia</taxon>
        <taxon>Eubacteriales</taxon>
        <taxon>Eubacteriaceae</taxon>
        <taxon>Eubacterium</taxon>
    </lineage>
</organism>
<name>A0AAC9QUY0_EUBLI</name>
<dbReference type="PROSITE" id="PS50943">
    <property type="entry name" value="HTH_CROC1"/>
    <property type="match status" value="1"/>
</dbReference>
<dbReference type="RefSeq" id="WP_052237414.1">
    <property type="nucleotide sequence ID" value="NZ_CP019962.1"/>
</dbReference>
<dbReference type="AlphaFoldDB" id="A0AAC9QUY0"/>
<protein>
    <submittedName>
        <fullName evidence="2">Transcriptional regulator</fullName>
    </submittedName>
</protein>
<dbReference type="EMBL" id="CP019962">
    <property type="protein sequence ID" value="ARD66068.1"/>
    <property type="molecule type" value="Genomic_DNA"/>
</dbReference>
<dbReference type="Gene3D" id="1.10.260.40">
    <property type="entry name" value="lambda repressor-like DNA-binding domains"/>
    <property type="match status" value="1"/>
</dbReference>
<gene>
    <name evidence="2" type="ORF">B2M23_11180</name>
</gene>
<dbReference type="KEGG" id="elim:B2M23_11180"/>